<name>A0ABT1BPD9_9BURK</name>
<gene>
    <name evidence="3" type="ORF">M0L44_12090</name>
</gene>
<sequence length="164" mass="17951">MRIRTLWPLLGLCALTTLPAAAAPFARLPSVNGVPEVLDTATGLVWRRCAEGQAWTGSTCGGTPVTLTWQAALDHAKQQASATHAAWRLPNIKELSSLVDRQHTWPALDPVVFPGATSDNYQSSTTMRWDNDPFGVNFVNFALGEIQPWDFLDLAAVRLVRNAR</sequence>
<dbReference type="PANTHER" id="PTHR35812:SF1">
    <property type="entry name" value="LIPOPROTEIN"/>
    <property type="match status" value="1"/>
</dbReference>
<dbReference type="RefSeq" id="WP_252769950.1">
    <property type="nucleotide sequence ID" value="NZ_JAMXMC010000006.1"/>
</dbReference>
<feature type="chain" id="PRO_5045800183" evidence="1">
    <location>
        <begin position="23"/>
        <end position="164"/>
    </location>
</feature>
<comment type="caution">
    <text evidence="3">The sequence shown here is derived from an EMBL/GenBank/DDBJ whole genome shotgun (WGS) entry which is preliminary data.</text>
</comment>
<dbReference type="EMBL" id="JAMXMC010000006">
    <property type="protein sequence ID" value="MCO5977452.1"/>
    <property type="molecule type" value="Genomic_DNA"/>
</dbReference>
<accession>A0ABT1BPD9</accession>
<evidence type="ECO:0000313" key="4">
    <source>
        <dbReference type="Proteomes" id="UP001204851"/>
    </source>
</evidence>
<dbReference type="Pfam" id="PF07603">
    <property type="entry name" value="Lcl_C"/>
    <property type="match status" value="1"/>
</dbReference>
<feature type="domain" description="Lcl C-terminal" evidence="2">
    <location>
        <begin position="37"/>
        <end position="161"/>
    </location>
</feature>
<keyword evidence="1" id="KW-0732">Signal</keyword>
<organism evidence="3 4">
    <name type="scientific">Ideonella oryzae</name>
    <dbReference type="NCBI Taxonomy" id="2937441"/>
    <lineage>
        <taxon>Bacteria</taxon>
        <taxon>Pseudomonadati</taxon>
        <taxon>Pseudomonadota</taxon>
        <taxon>Betaproteobacteria</taxon>
        <taxon>Burkholderiales</taxon>
        <taxon>Sphaerotilaceae</taxon>
        <taxon>Ideonella</taxon>
    </lineage>
</organism>
<protein>
    <submittedName>
        <fullName evidence="3">DUF1566 domain-containing protein</fullName>
    </submittedName>
</protein>
<proteinExistence type="predicted"/>
<reference evidence="3 4" key="1">
    <citation type="submission" date="2022-06" db="EMBL/GenBank/DDBJ databases">
        <title>Ideonella sp. NS12-5 Genome sequencing and assembly.</title>
        <authorList>
            <person name="Jung Y."/>
        </authorList>
    </citation>
    <scope>NUCLEOTIDE SEQUENCE [LARGE SCALE GENOMIC DNA]</scope>
    <source>
        <strain evidence="3 4">NS12-5</strain>
    </source>
</reference>
<keyword evidence="4" id="KW-1185">Reference proteome</keyword>
<dbReference type="InterPro" id="IPR011460">
    <property type="entry name" value="Lcl_C"/>
</dbReference>
<evidence type="ECO:0000256" key="1">
    <source>
        <dbReference type="SAM" id="SignalP"/>
    </source>
</evidence>
<evidence type="ECO:0000259" key="2">
    <source>
        <dbReference type="Pfam" id="PF07603"/>
    </source>
</evidence>
<dbReference type="PANTHER" id="PTHR35812">
    <property type="entry name" value="LIPOPROTEIN"/>
    <property type="match status" value="1"/>
</dbReference>
<evidence type="ECO:0000313" key="3">
    <source>
        <dbReference type="EMBL" id="MCO5977452.1"/>
    </source>
</evidence>
<dbReference type="Proteomes" id="UP001204851">
    <property type="component" value="Unassembled WGS sequence"/>
</dbReference>
<feature type="signal peptide" evidence="1">
    <location>
        <begin position="1"/>
        <end position="22"/>
    </location>
</feature>